<dbReference type="Proteomes" id="UP000076154">
    <property type="component" value="Unassembled WGS sequence"/>
</dbReference>
<reference evidence="2" key="1">
    <citation type="submission" date="2018-04" db="EMBL/GenBank/DDBJ databases">
        <title>Whole genome sequencing of Hypsizygus marmoreus.</title>
        <authorList>
            <person name="Choi I.-G."/>
            <person name="Min B."/>
            <person name="Kim J.-G."/>
            <person name="Kim S."/>
            <person name="Oh Y.-L."/>
            <person name="Kong W.-S."/>
            <person name="Park H."/>
            <person name="Jeong J."/>
            <person name="Song E.-S."/>
        </authorList>
    </citation>
    <scope>NUCLEOTIDE SEQUENCE [LARGE SCALE GENOMIC DNA]</scope>
    <source>
        <strain evidence="2">51987-8</strain>
    </source>
</reference>
<dbReference type="GO" id="GO:0016491">
    <property type="term" value="F:oxidoreductase activity"/>
    <property type="evidence" value="ECO:0007669"/>
    <property type="project" value="UniProtKB-KW"/>
</dbReference>
<dbReference type="STRING" id="39966.A0A369JK68"/>
<gene>
    <name evidence="2" type="primary">gedK_0</name>
    <name evidence="2" type="ORF">Hypma_010959</name>
</gene>
<sequence>MVPRTISQAKLITADSGHVTPIDRLGDDVLYYIFITFNDEAPRYAAKEVTLSHVCRKWRRVAINASLLWTTIRIRCVLRDQRHPWAITRFQRARDCMVSLHVHATRHFTPYEIDVILGVHGRSVRRLSVVCSSGGNNTLTGMMWKQFVNVMPFLEEYEFRAMNDLTLKVQRDRPAVPTPFPFPVGARFNYFNLPWSLWNTTSITSLAFHYVGPQDWISLHDLCSMLQQCQDTLRNLEYIGFAPWIPEHHPVFQVVLPRLERLYIGFLDDIVPTLTVVRAPQLKSLILRDIFHTPYLDRERPKVPMGWRATQMSAVFQLMQYAELTELAIFGERWGGGLGFRDFILSMTKLKSLTLYAVSKEYYEALYDPAVSAEIIVPALSRLLVTHKAYATSLAPFFHRRAEKKLLPLEKLTITTRCIELLECKGVEELMAGAASISAITDPLDPLLSDALVLDPGAFGVYLVSAGPGDLETESSRDADVNSGWRTSSVLNPRPQYLIKLIPHVWPGVNPESVAALREVLKDNHTRWHIFFNDRGFHNHISHRALAIWALGADAEIIKAGYKHDRSYQRPAFEPPEAITAANFNDHIGDKQYYGGYLAFFTENIREQGIASVVEQFVFSKEANFVSDSTKKQPQMFNRFLGGLLHPMIHIGYGLEFCLPGMVAEGLAEAATHSEGSNARVPDSFFVYKASGALQDAVSRLKTIVINEDTQSIRPPSVHVFTVLARILKDDALANVNDEGMLTTTMKDHGDALMKYISGWHVDGTSLREVERKIEELSWMNVMFYGIGGLEAGKDLNADFFLMHLVTSSIFLPSYAAFLTPSSQEHLLRSYLLVSLAWWISRGRPALDIQTFFNRTSAYPTPTGTLPTPHNETFPSFSSAKAVTPNPWLPLIETAIVHPDDHLPKLQRTLVHYATLYGAREKGQADFADTELPGAERLDGTLFIRVAALTAKRLGRVREGEAPGGWDRDGFHKNT</sequence>
<dbReference type="AlphaFoldDB" id="A0A369JK68"/>
<name>A0A369JK68_HYPMA</name>
<dbReference type="Pfam" id="PF14027">
    <property type="entry name" value="Questin_oxidase"/>
    <property type="match status" value="1"/>
</dbReference>
<dbReference type="OrthoDB" id="10004862at2759"/>
<dbReference type="InterPro" id="IPR025337">
    <property type="entry name" value="Questin_oxidase-like"/>
</dbReference>
<evidence type="ECO:0000313" key="3">
    <source>
        <dbReference type="Proteomes" id="UP000076154"/>
    </source>
</evidence>
<proteinExistence type="predicted"/>
<keyword evidence="1" id="KW-0560">Oxidoreductase</keyword>
<organism evidence="2 3">
    <name type="scientific">Hypsizygus marmoreus</name>
    <name type="common">White beech mushroom</name>
    <name type="synonym">Agaricus marmoreus</name>
    <dbReference type="NCBI Taxonomy" id="39966"/>
    <lineage>
        <taxon>Eukaryota</taxon>
        <taxon>Fungi</taxon>
        <taxon>Dikarya</taxon>
        <taxon>Basidiomycota</taxon>
        <taxon>Agaricomycotina</taxon>
        <taxon>Agaricomycetes</taxon>
        <taxon>Agaricomycetidae</taxon>
        <taxon>Agaricales</taxon>
        <taxon>Tricholomatineae</taxon>
        <taxon>Lyophyllaceae</taxon>
        <taxon>Hypsizygus</taxon>
    </lineage>
</organism>
<dbReference type="PANTHER" id="PTHR35870">
    <property type="entry name" value="PROTEIN, PUTATIVE (AFU_ORTHOLOGUE AFUA_5G03330)-RELATED"/>
    <property type="match status" value="1"/>
</dbReference>
<protein>
    <submittedName>
        <fullName evidence="2">Questin oxidase</fullName>
    </submittedName>
</protein>
<comment type="caution">
    <text evidence="2">The sequence shown here is derived from an EMBL/GenBank/DDBJ whole genome shotgun (WGS) entry which is preliminary data.</text>
</comment>
<dbReference type="PANTHER" id="PTHR35870:SF1">
    <property type="entry name" value="PROTEIN, PUTATIVE (AFU_ORTHOLOGUE AFUA_5G03330)-RELATED"/>
    <property type="match status" value="1"/>
</dbReference>
<evidence type="ECO:0000256" key="1">
    <source>
        <dbReference type="ARBA" id="ARBA00023002"/>
    </source>
</evidence>
<accession>A0A369JK68</accession>
<evidence type="ECO:0000313" key="2">
    <source>
        <dbReference type="EMBL" id="RDB21722.1"/>
    </source>
</evidence>
<keyword evidence="3" id="KW-1185">Reference proteome</keyword>
<dbReference type="EMBL" id="LUEZ02000053">
    <property type="protein sequence ID" value="RDB21722.1"/>
    <property type="molecule type" value="Genomic_DNA"/>
</dbReference>
<dbReference type="InParanoid" id="A0A369JK68"/>